<keyword evidence="1 5" id="KW-0732">Signal</keyword>
<evidence type="ECO:0000256" key="4">
    <source>
        <dbReference type="ARBA" id="ARBA00024195"/>
    </source>
</evidence>
<evidence type="ECO:0000256" key="1">
    <source>
        <dbReference type="ARBA" id="ARBA00022729"/>
    </source>
</evidence>
<evidence type="ECO:0000256" key="5">
    <source>
        <dbReference type="SAM" id="SignalP"/>
    </source>
</evidence>
<sequence length="583" mass="65255">MAYGRNILLYGIFIISLSLLVDCNENLSKSPINVSIPKLKSDNRDNNYDKKTSVVSSFIGINSTYNSTIATESEKNEMFRSVLTTEKPAEWFGGVIRNPSESELSATKSSSKETESPFSDLSMEFLKNSSQDVLSCTCVPYYLCDSKDILDPQQFQNDTPKVRLEMENCSNMSALDVCCLGQTVKESFGNRSKRQEIGHSNPDSTFTTESDVWTTEMVSTTTDMESATAFDDFLTELLRNSSQQDVVLACTCAPYYRCDPNNVIVPQLKNDAVFPKVRVEMENCSIEMSEVCCLKNATNIVDSKTSVEEADRCGIRNVGGIGNQSSAVDSYSDYGEFPWVAAILLLKSDNRYRYHCSGSLIDRNIILTSAHCIAGRKESEIKIRVGEWDTRNSDEFFPHQDHFVKKIIIHEEFNRKNLHNDIAILVLEQPLNYNIHIGRICLPQSNAKNNQFPAENATCFSTGWGKHSFDSESLYHVVPKKASLELIEHDECQELLRQTRLSKHFNLHASFICAQDNDTCSGDGGSPLMCSFDSEPGVYQLVGMVAWGLGCGALSPSVYVDVTHFRTWISDELKRAGIETILL</sequence>
<dbReference type="EMBL" id="QKKF02030722">
    <property type="protein sequence ID" value="RZF34672.1"/>
    <property type="molecule type" value="Genomic_DNA"/>
</dbReference>
<dbReference type="FunFam" id="2.40.10.10:FF:000028">
    <property type="entry name" value="Serine protease easter"/>
    <property type="match status" value="1"/>
</dbReference>
<keyword evidence="3" id="KW-0325">Glycoprotein</keyword>
<dbReference type="GO" id="GO:0004252">
    <property type="term" value="F:serine-type endopeptidase activity"/>
    <property type="evidence" value="ECO:0007669"/>
    <property type="project" value="InterPro"/>
</dbReference>
<protein>
    <recommendedName>
        <fullName evidence="6">Peptidase S1 domain-containing protein</fullName>
    </recommendedName>
</protein>
<dbReference type="Gene3D" id="2.40.10.10">
    <property type="entry name" value="Trypsin-like serine proteases"/>
    <property type="match status" value="2"/>
</dbReference>
<dbReference type="OrthoDB" id="6261922at2759"/>
<evidence type="ECO:0000256" key="3">
    <source>
        <dbReference type="ARBA" id="ARBA00023180"/>
    </source>
</evidence>
<evidence type="ECO:0000259" key="6">
    <source>
        <dbReference type="PROSITE" id="PS50240"/>
    </source>
</evidence>
<dbReference type="PANTHER" id="PTHR24256">
    <property type="entry name" value="TRYPTASE-RELATED"/>
    <property type="match status" value="1"/>
</dbReference>
<comment type="caution">
    <text evidence="7">The sequence shown here is derived from an EMBL/GenBank/DDBJ whole genome shotgun (WGS) entry which is preliminary data.</text>
</comment>
<reference evidence="7 8" key="1">
    <citation type="journal article" date="2017" name="Gigascience">
        <title>Genome sequence of the small brown planthopper, Laodelphax striatellus.</title>
        <authorList>
            <person name="Zhu J."/>
            <person name="Jiang F."/>
            <person name="Wang X."/>
            <person name="Yang P."/>
            <person name="Bao Y."/>
            <person name="Zhao W."/>
            <person name="Wang W."/>
            <person name="Lu H."/>
            <person name="Wang Q."/>
            <person name="Cui N."/>
            <person name="Li J."/>
            <person name="Chen X."/>
            <person name="Luo L."/>
            <person name="Yu J."/>
            <person name="Kang L."/>
            <person name="Cui F."/>
        </authorList>
    </citation>
    <scope>NUCLEOTIDE SEQUENCE [LARGE SCALE GENOMIC DNA]</scope>
    <source>
        <strain evidence="7">Lst14</strain>
    </source>
</reference>
<dbReference type="SMR" id="A0A482WN88"/>
<evidence type="ECO:0000256" key="2">
    <source>
        <dbReference type="ARBA" id="ARBA00023157"/>
    </source>
</evidence>
<feature type="signal peptide" evidence="5">
    <location>
        <begin position="1"/>
        <end position="23"/>
    </location>
</feature>
<dbReference type="CDD" id="cd00190">
    <property type="entry name" value="Tryp_SPc"/>
    <property type="match status" value="1"/>
</dbReference>
<dbReference type="PRINTS" id="PR00722">
    <property type="entry name" value="CHYMOTRYPSIN"/>
</dbReference>
<keyword evidence="8" id="KW-1185">Reference proteome</keyword>
<dbReference type="Proteomes" id="UP000291343">
    <property type="component" value="Unassembled WGS sequence"/>
</dbReference>
<name>A0A482WN88_LAOST</name>
<evidence type="ECO:0000313" key="8">
    <source>
        <dbReference type="Proteomes" id="UP000291343"/>
    </source>
</evidence>
<accession>A0A482WN88</accession>
<organism evidence="7 8">
    <name type="scientific">Laodelphax striatellus</name>
    <name type="common">Small brown planthopper</name>
    <name type="synonym">Delphax striatella</name>
    <dbReference type="NCBI Taxonomy" id="195883"/>
    <lineage>
        <taxon>Eukaryota</taxon>
        <taxon>Metazoa</taxon>
        <taxon>Ecdysozoa</taxon>
        <taxon>Arthropoda</taxon>
        <taxon>Hexapoda</taxon>
        <taxon>Insecta</taxon>
        <taxon>Pterygota</taxon>
        <taxon>Neoptera</taxon>
        <taxon>Paraneoptera</taxon>
        <taxon>Hemiptera</taxon>
        <taxon>Auchenorrhyncha</taxon>
        <taxon>Fulgoroidea</taxon>
        <taxon>Delphacidae</taxon>
        <taxon>Criomorphinae</taxon>
        <taxon>Laodelphax</taxon>
    </lineage>
</organism>
<evidence type="ECO:0000313" key="7">
    <source>
        <dbReference type="EMBL" id="RZF34672.1"/>
    </source>
</evidence>
<comment type="similarity">
    <text evidence="4">Belongs to the peptidase S1 family. CLIP subfamily.</text>
</comment>
<dbReference type="STRING" id="195883.A0A482WN88"/>
<dbReference type="SUPFAM" id="SSF50494">
    <property type="entry name" value="Trypsin-like serine proteases"/>
    <property type="match status" value="1"/>
</dbReference>
<proteinExistence type="inferred from homology"/>
<feature type="chain" id="PRO_5019868811" description="Peptidase S1 domain-containing protein" evidence="5">
    <location>
        <begin position="24"/>
        <end position="583"/>
    </location>
</feature>
<dbReference type="AlphaFoldDB" id="A0A482WN88"/>
<dbReference type="InterPro" id="IPR051487">
    <property type="entry name" value="Ser/Thr_Proteases_Immune/Dev"/>
</dbReference>
<dbReference type="InterPro" id="IPR001314">
    <property type="entry name" value="Peptidase_S1A"/>
</dbReference>
<dbReference type="InterPro" id="IPR009003">
    <property type="entry name" value="Peptidase_S1_PA"/>
</dbReference>
<gene>
    <name evidence="7" type="ORF">LSTR_LSTR013160</name>
</gene>
<dbReference type="Pfam" id="PF00089">
    <property type="entry name" value="Trypsin"/>
    <property type="match status" value="1"/>
</dbReference>
<keyword evidence="2" id="KW-1015">Disulfide bond</keyword>
<dbReference type="SMART" id="SM00020">
    <property type="entry name" value="Tryp_SPc"/>
    <property type="match status" value="1"/>
</dbReference>
<dbReference type="GO" id="GO:0006508">
    <property type="term" value="P:proteolysis"/>
    <property type="evidence" value="ECO:0007669"/>
    <property type="project" value="InterPro"/>
</dbReference>
<dbReference type="InterPro" id="IPR043504">
    <property type="entry name" value="Peptidase_S1_PA_chymotrypsin"/>
</dbReference>
<dbReference type="PROSITE" id="PS50240">
    <property type="entry name" value="TRYPSIN_DOM"/>
    <property type="match status" value="1"/>
</dbReference>
<dbReference type="InterPro" id="IPR001254">
    <property type="entry name" value="Trypsin_dom"/>
</dbReference>
<feature type="domain" description="Peptidase S1" evidence="6">
    <location>
        <begin position="317"/>
        <end position="574"/>
    </location>
</feature>
<dbReference type="InParanoid" id="A0A482WN88"/>